<dbReference type="Proteomes" id="UP001596142">
    <property type="component" value="Unassembled WGS sequence"/>
</dbReference>
<organism evidence="2 3">
    <name type="scientific">Thalassorhabdus alkalitolerans</name>
    <dbReference type="NCBI Taxonomy" id="2282697"/>
    <lineage>
        <taxon>Bacteria</taxon>
        <taxon>Bacillati</taxon>
        <taxon>Bacillota</taxon>
        <taxon>Bacilli</taxon>
        <taxon>Bacillales</taxon>
        <taxon>Bacillaceae</taxon>
        <taxon>Thalassorhabdus</taxon>
    </lineage>
</organism>
<dbReference type="PANTHER" id="PTHR36109">
    <property type="entry name" value="MEMBRANE PROTEIN-RELATED"/>
    <property type="match status" value="1"/>
</dbReference>
<protein>
    <submittedName>
        <fullName evidence="2">General stress protein</fullName>
    </submittedName>
</protein>
<comment type="caution">
    <text evidence="2">The sequence shown here is derived from an EMBL/GenBank/DDBJ whole genome shotgun (WGS) entry which is preliminary data.</text>
</comment>
<feature type="domain" description="General stress protein 17M-like" evidence="1">
    <location>
        <begin position="8"/>
        <end position="58"/>
    </location>
</feature>
<dbReference type="EMBL" id="JBHSOZ010000003">
    <property type="protein sequence ID" value="MFC5712038.1"/>
    <property type="molecule type" value="Genomic_DNA"/>
</dbReference>
<evidence type="ECO:0000313" key="3">
    <source>
        <dbReference type="Proteomes" id="UP001596142"/>
    </source>
</evidence>
<dbReference type="Pfam" id="PF11181">
    <property type="entry name" value="YflT"/>
    <property type="match status" value="1"/>
</dbReference>
<accession>A0ABW0YHZ9</accession>
<reference evidence="3" key="1">
    <citation type="journal article" date="2019" name="Int. J. Syst. Evol. Microbiol.">
        <title>The Global Catalogue of Microorganisms (GCM) 10K type strain sequencing project: providing services to taxonomists for standard genome sequencing and annotation.</title>
        <authorList>
            <consortium name="The Broad Institute Genomics Platform"/>
            <consortium name="The Broad Institute Genome Sequencing Center for Infectious Disease"/>
            <person name="Wu L."/>
            <person name="Ma J."/>
        </authorList>
    </citation>
    <scope>NUCLEOTIDE SEQUENCE [LARGE SCALE GENOMIC DNA]</scope>
    <source>
        <strain evidence="3">CECT 7184</strain>
    </source>
</reference>
<keyword evidence="3" id="KW-1185">Reference proteome</keyword>
<sequence>MDKKIIGGVFRNEQDAVNAIEGLEKNGYNKDDISIFVKNDEDADAIEDKTDANVTDNADDNNRGKGAGKGLGIGAGSGAVLGGIAGLGVLAIPGIGPIAAVGPIAAAIEGGAIGAAGGGIVGALTGAGIPEEEAKEYDKYLEEGNILVLVEADEKQESSVYDTFTTHNTVNTDMYPDYAGRDKNNF</sequence>
<dbReference type="PANTHER" id="PTHR36109:SF2">
    <property type="entry name" value="MEMBRANE PROTEIN"/>
    <property type="match status" value="1"/>
</dbReference>
<evidence type="ECO:0000259" key="1">
    <source>
        <dbReference type="Pfam" id="PF11181"/>
    </source>
</evidence>
<name>A0ABW0YHZ9_9BACI</name>
<proteinExistence type="predicted"/>
<dbReference type="RefSeq" id="WP_385939057.1">
    <property type="nucleotide sequence ID" value="NZ_JBHSOZ010000003.1"/>
</dbReference>
<dbReference type="InterPro" id="IPR025889">
    <property type="entry name" value="GSP17M-like_dom"/>
</dbReference>
<evidence type="ECO:0000313" key="2">
    <source>
        <dbReference type="EMBL" id="MFC5712038.1"/>
    </source>
</evidence>
<dbReference type="InterPro" id="IPR052948">
    <property type="entry name" value="Low_temp-induced_all0457"/>
</dbReference>
<gene>
    <name evidence="2" type="ORF">ACFPU1_04545</name>
</gene>